<dbReference type="Proteomes" id="UP000663852">
    <property type="component" value="Unassembled WGS sequence"/>
</dbReference>
<dbReference type="PANTHER" id="PTHR11559">
    <property type="entry name" value="CARBOXYLESTERASE"/>
    <property type="match status" value="1"/>
</dbReference>
<keyword evidence="2 3" id="KW-0378">Hydrolase</keyword>
<protein>
    <recommendedName>
        <fullName evidence="3">Carboxylic ester hydrolase</fullName>
        <ecNumber evidence="3">3.1.1.-</ecNumber>
    </recommendedName>
</protein>
<dbReference type="EMBL" id="CAJNOR010000166">
    <property type="protein sequence ID" value="CAF0824721.1"/>
    <property type="molecule type" value="Genomic_DNA"/>
</dbReference>
<feature type="domain" description="Carboxylesterase type B" evidence="4">
    <location>
        <begin position="14"/>
        <end position="504"/>
    </location>
</feature>
<gene>
    <name evidence="6" type="ORF">EDS130_LOCUS41943</name>
    <name evidence="5" type="ORF">XAT740_LOCUS4145</name>
</gene>
<evidence type="ECO:0000256" key="2">
    <source>
        <dbReference type="ARBA" id="ARBA00022801"/>
    </source>
</evidence>
<dbReference type="InterPro" id="IPR050309">
    <property type="entry name" value="Type-B_Carboxylest/Lipase"/>
</dbReference>
<dbReference type="EMBL" id="CAJNOJ010000581">
    <property type="protein sequence ID" value="CAF1489622.1"/>
    <property type="molecule type" value="Genomic_DNA"/>
</dbReference>
<proteinExistence type="inferred from homology"/>
<evidence type="ECO:0000256" key="3">
    <source>
        <dbReference type="RuleBase" id="RU361235"/>
    </source>
</evidence>
<dbReference type="GO" id="GO:0016787">
    <property type="term" value="F:hydrolase activity"/>
    <property type="evidence" value="ECO:0007669"/>
    <property type="project" value="UniProtKB-KW"/>
</dbReference>
<evidence type="ECO:0000313" key="7">
    <source>
        <dbReference type="Proteomes" id="UP000663828"/>
    </source>
</evidence>
<evidence type="ECO:0000256" key="1">
    <source>
        <dbReference type="ARBA" id="ARBA00005964"/>
    </source>
</evidence>
<dbReference type="Proteomes" id="UP000663828">
    <property type="component" value="Unassembled WGS sequence"/>
</dbReference>
<sequence>MLCIFPTIIASNNSPTAQTDQGVYIGRQITINGSNVNYWYGIPYAQQPISGLRWMPPQPLPMSNGTQFAYTNNVCPQGSGFEPPFTEACLVLNVYAPENATNLPVYVYIHGGGFSGGIAINYNAIPLVGTSISHAVPIVVVSINYRLGLLGFLADQALYDEKSGINNRSTTGNYGILDQMMALDWIKKNIFGFGGNPSEITIGGESAGGISVSILLTSPLVPDGTFQRTIIESGGLWPNLISTFEDAINHTGKVLRAATNCTTAQCLRNLTVKQILSVQATIGSKDIVGAAITAVIDNYVLNDIVENNYARGKFKKVPMLIGSTTNETSLRTCAHFHDSATIAQVQAVFAALYNGTVINKIFDVYGPISTYSNPLAYLNLVYSDSWAHCGSRRIAARFSAHNISSYLYTYSHFVPAIRACIGVLHTAELAMIFPQYVSIFFPNYNLTAEEQQLSTNMMLYWANFIRTSNPNFDESPANWEAYSIDADNDFVFDIHSQMRLHYYNATCSGLWDQYAITNSTLT</sequence>
<dbReference type="PROSITE" id="PS00122">
    <property type="entry name" value="CARBOXYLESTERASE_B_1"/>
    <property type="match status" value="1"/>
</dbReference>
<evidence type="ECO:0000313" key="6">
    <source>
        <dbReference type="EMBL" id="CAF1489622.1"/>
    </source>
</evidence>
<dbReference type="InterPro" id="IPR002018">
    <property type="entry name" value="CarbesteraseB"/>
</dbReference>
<dbReference type="EC" id="3.1.1.-" evidence="3"/>
<reference evidence="6" key="1">
    <citation type="submission" date="2021-02" db="EMBL/GenBank/DDBJ databases">
        <authorList>
            <person name="Nowell W R."/>
        </authorList>
    </citation>
    <scope>NUCLEOTIDE SEQUENCE</scope>
</reference>
<accession>A0A815SD99</accession>
<comment type="similarity">
    <text evidence="1 3">Belongs to the type-B carboxylesterase/lipase family.</text>
</comment>
<evidence type="ECO:0000259" key="4">
    <source>
        <dbReference type="Pfam" id="PF00135"/>
    </source>
</evidence>
<dbReference type="AlphaFoldDB" id="A0A815SD99"/>
<evidence type="ECO:0000313" key="5">
    <source>
        <dbReference type="EMBL" id="CAF0824721.1"/>
    </source>
</evidence>
<dbReference type="Pfam" id="PF00135">
    <property type="entry name" value="COesterase"/>
    <property type="match status" value="1"/>
</dbReference>
<name>A0A815SD99_ADIRI</name>
<dbReference type="Gene3D" id="3.40.50.1820">
    <property type="entry name" value="alpha/beta hydrolase"/>
    <property type="match status" value="1"/>
</dbReference>
<keyword evidence="7" id="KW-1185">Reference proteome</keyword>
<evidence type="ECO:0000313" key="8">
    <source>
        <dbReference type="Proteomes" id="UP000663852"/>
    </source>
</evidence>
<comment type="caution">
    <text evidence="6">The sequence shown here is derived from an EMBL/GenBank/DDBJ whole genome shotgun (WGS) entry which is preliminary data.</text>
</comment>
<organism evidence="6 8">
    <name type="scientific">Adineta ricciae</name>
    <name type="common">Rotifer</name>
    <dbReference type="NCBI Taxonomy" id="249248"/>
    <lineage>
        <taxon>Eukaryota</taxon>
        <taxon>Metazoa</taxon>
        <taxon>Spiralia</taxon>
        <taxon>Gnathifera</taxon>
        <taxon>Rotifera</taxon>
        <taxon>Eurotatoria</taxon>
        <taxon>Bdelloidea</taxon>
        <taxon>Adinetida</taxon>
        <taxon>Adinetidae</taxon>
        <taxon>Adineta</taxon>
    </lineage>
</organism>
<dbReference type="InterPro" id="IPR019826">
    <property type="entry name" value="Carboxylesterase_B_AS"/>
</dbReference>
<dbReference type="InterPro" id="IPR029058">
    <property type="entry name" value="AB_hydrolase_fold"/>
</dbReference>
<dbReference type="OrthoDB" id="3200163at2759"/>
<dbReference type="SUPFAM" id="SSF53474">
    <property type="entry name" value="alpha/beta-Hydrolases"/>
    <property type="match status" value="1"/>
</dbReference>